<evidence type="ECO:0000256" key="3">
    <source>
        <dbReference type="ARBA" id="ARBA00022467"/>
    </source>
</evidence>
<feature type="domain" description="Gelsolin-like" evidence="9">
    <location>
        <begin position="143"/>
        <end position="215"/>
    </location>
</feature>
<dbReference type="FunFam" id="3.40.20.10:FF:000002">
    <property type="entry name" value="Gelsolin"/>
    <property type="match status" value="1"/>
</dbReference>
<feature type="domain" description="Gelsolin-like" evidence="9">
    <location>
        <begin position="258"/>
        <end position="301"/>
    </location>
</feature>
<dbReference type="GO" id="GO:0005546">
    <property type="term" value="F:phosphatidylinositol-4,5-bisphosphate binding"/>
    <property type="evidence" value="ECO:0007669"/>
    <property type="project" value="TreeGrafter"/>
</dbReference>
<keyword evidence="8" id="KW-0206">Cytoskeleton</keyword>
<dbReference type="SUPFAM" id="SSF82754">
    <property type="entry name" value="C-terminal, gelsolin-like domain of Sec23/24"/>
    <property type="match status" value="1"/>
</dbReference>
<dbReference type="FunFam" id="3.40.20.10:FF:000040">
    <property type="entry name" value="macrophage-capping protein-like isoform X1"/>
    <property type="match status" value="1"/>
</dbReference>
<dbReference type="GO" id="GO:0007417">
    <property type="term" value="P:central nervous system development"/>
    <property type="evidence" value="ECO:0007669"/>
    <property type="project" value="TreeGrafter"/>
</dbReference>
<dbReference type="GO" id="GO:0051016">
    <property type="term" value="P:barbed-end actin filament capping"/>
    <property type="evidence" value="ECO:0007669"/>
    <property type="project" value="TreeGrafter"/>
</dbReference>
<feature type="domain" description="Gelsolin-like" evidence="9">
    <location>
        <begin position="384"/>
        <end position="464"/>
    </location>
</feature>
<evidence type="ECO:0000313" key="10">
    <source>
        <dbReference type="Ensembl" id="ENSENLP00000019014.1"/>
    </source>
</evidence>
<keyword evidence="7" id="KW-0009">Actin-binding</keyword>
<sequence>IMVSHKEFVGAGKAPGLQVWRIENMDLKPVPKALHGSFYTGDAYLLLFTTSAPSYNIHMWLGDECSQDESGSAAIFATQLDDFLGGGPVQYREVQNYESNTFLGYFKSGIKYQKGGVASGFQHVVTNDMNVKRLLHIKGRRAIRATEVDLSWGSFNKGDCFIIDLGKDVYQWCGSECNRFERLKASGVAIDIRDNERNGRAKLHMVEEGEEPAAVIEALGPKTTIAPSTPDDDKVDTSNRKKGALYMISDASGTMKVSPVAPASPFKQAMLSPEECYILDNGVDRNIFVWKGADKTLNQQENKTIQVLPAGAETTLFKQFFSDWKDKDETTGPSKAFTIGRIAKVEQVPFDASTLHSNKAMAAQHGMVDDGKGKVKIWRVENGEKVPVDPSSYGHFYGGDCYLILYSYRQGGREQHIIYTWWGLKCTQDELAASAFLTVKLDDSMGGAPVQVRVTQGQEPPHLMSLFQGKPMIIHNGGTSRKGGQSQASSTRLFHIRQSSSRATRAVEVEATASNLNTNDTFVLKSPNALFVWRGVGASDEEMEAAKHVVGFIGGSASHVSEGKEPADFWSALGGKKDYQTSKSLQNMVKPPRLNKIIQLYINEVPGDFTQSDLATDDVMILDTWEQIFLWVGKEANAEERKGAPKIAKDYIDSDPSGRRGLPITTIKQGAEPPTFTGWFQAWDPKMWETDPLERIRTHF</sequence>
<dbReference type="PANTHER" id="PTHR11977:SF27">
    <property type="entry name" value="SCINDERIN LIKE A-RELATED"/>
    <property type="match status" value="1"/>
</dbReference>
<dbReference type="SMART" id="SM00262">
    <property type="entry name" value="GEL"/>
    <property type="match status" value="6"/>
</dbReference>
<dbReference type="InterPro" id="IPR029006">
    <property type="entry name" value="ADF-H/Gelsolin-like_dom_sf"/>
</dbReference>
<dbReference type="GO" id="GO:0030031">
    <property type="term" value="P:cell projection assembly"/>
    <property type="evidence" value="ECO:0007669"/>
    <property type="project" value="TreeGrafter"/>
</dbReference>
<keyword evidence="4" id="KW-0963">Cytoplasm</keyword>
<evidence type="ECO:0000256" key="6">
    <source>
        <dbReference type="ARBA" id="ARBA00022837"/>
    </source>
</evidence>
<feature type="domain" description="Gelsolin-like" evidence="9">
    <location>
        <begin position="25"/>
        <end position="103"/>
    </location>
</feature>
<dbReference type="CDD" id="cd11291">
    <property type="entry name" value="gelsolin_S6_like"/>
    <property type="match status" value="1"/>
</dbReference>
<evidence type="ECO:0000256" key="8">
    <source>
        <dbReference type="ARBA" id="ARBA00023212"/>
    </source>
</evidence>
<keyword evidence="11" id="KW-1185">Reference proteome</keyword>
<dbReference type="InterPro" id="IPR036180">
    <property type="entry name" value="Gelsolin-like_dom_sf"/>
</dbReference>
<keyword evidence="3" id="KW-0117">Actin capping</keyword>
<name>A0A665UIM3_ECHNA</name>
<dbReference type="InterPro" id="IPR007122">
    <property type="entry name" value="Villin/Gelsolin"/>
</dbReference>
<dbReference type="CDD" id="cd11289">
    <property type="entry name" value="gelsolin_S2_like"/>
    <property type="match status" value="1"/>
</dbReference>
<dbReference type="GO" id="GO:0005737">
    <property type="term" value="C:cytoplasm"/>
    <property type="evidence" value="ECO:0007669"/>
    <property type="project" value="TreeGrafter"/>
</dbReference>
<comment type="subcellular location">
    <subcellularLocation>
        <location evidence="1">Cytoplasm</location>
        <location evidence="1">Cytoskeleton</location>
    </subcellularLocation>
</comment>
<dbReference type="SUPFAM" id="SSF55753">
    <property type="entry name" value="Actin depolymerizing proteins"/>
    <property type="match status" value="5"/>
</dbReference>
<dbReference type="Gene3D" id="3.40.20.10">
    <property type="entry name" value="Severin"/>
    <property type="match status" value="6"/>
</dbReference>
<evidence type="ECO:0000313" key="11">
    <source>
        <dbReference type="Proteomes" id="UP000472264"/>
    </source>
</evidence>
<dbReference type="InterPro" id="IPR007123">
    <property type="entry name" value="Gelsolin-like_dom"/>
</dbReference>
<comment type="similarity">
    <text evidence="2">Belongs to the villin/gelsolin family.</text>
</comment>
<accession>A0A665UIM3</accession>
<dbReference type="GO" id="GO:0008154">
    <property type="term" value="P:actin polymerization or depolymerization"/>
    <property type="evidence" value="ECO:0007669"/>
    <property type="project" value="TreeGrafter"/>
</dbReference>
<dbReference type="GO" id="GO:0015629">
    <property type="term" value="C:actin cytoskeleton"/>
    <property type="evidence" value="ECO:0007669"/>
    <property type="project" value="TreeGrafter"/>
</dbReference>
<organism evidence="10 11">
    <name type="scientific">Echeneis naucrates</name>
    <name type="common">Live sharksucker</name>
    <dbReference type="NCBI Taxonomy" id="173247"/>
    <lineage>
        <taxon>Eukaryota</taxon>
        <taxon>Metazoa</taxon>
        <taxon>Chordata</taxon>
        <taxon>Craniata</taxon>
        <taxon>Vertebrata</taxon>
        <taxon>Euteleostomi</taxon>
        <taxon>Actinopterygii</taxon>
        <taxon>Neopterygii</taxon>
        <taxon>Teleostei</taxon>
        <taxon>Neoteleostei</taxon>
        <taxon>Acanthomorphata</taxon>
        <taxon>Carangaria</taxon>
        <taxon>Carangiformes</taxon>
        <taxon>Echeneidae</taxon>
        <taxon>Echeneis</taxon>
    </lineage>
</organism>
<dbReference type="CDD" id="cd11290">
    <property type="entry name" value="gelsolin_S1_like"/>
    <property type="match status" value="1"/>
</dbReference>
<evidence type="ECO:0000256" key="1">
    <source>
        <dbReference type="ARBA" id="ARBA00004245"/>
    </source>
</evidence>
<dbReference type="FunFam" id="3.40.20.10:FF:000001">
    <property type="entry name" value="Gelsolin"/>
    <property type="match status" value="1"/>
</dbReference>
<feature type="domain" description="Gelsolin-like" evidence="9">
    <location>
        <begin position="604"/>
        <end position="676"/>
    </location>
</feature>
<dbReference type="Ensembl" id="ENSENLT00000019722.1">
    <property type="protein sequence ID" value="ENSENLP00000019014.1"/>
    <property type="gene ID" value="ENSENLG00000008631.1"/>
</dbReference>
<dbReference type="Proteomes" id="UP000472264">
    <property type="component" value="Chromosome 17"/>
</dbReference>
<dbReference type="GO" id="GO:0051015">
    <property type="term" value="F:actin filament binding"/>
    <property type="evidence" value="ECO:0007669"/>
    <property type="project" value="InterPro"/>
</dbReference>
<feature type="domain" description="Gelsolin-like" evidence="9">
    <location>
        <begin position="504"/>
        <end position="569"/>
    </location>
</feature>
<evidence type="ECO:0000256" key="5">
    <source>
        <dbReference type="ARBA" id="ARBA00022737"/>
    </source>
</evidence>
<dbReference type="FunFam" id="3.40.20.10:FF:000004">
    <property type="entry name" value="Gelsolin"/>
    <property type="match status" value="1"/>
</dbReference>
<evidence type="ECO:0000256" key="7">
    <source>
        <dbReference type="ARBA" id="ARBA00023203"/>
    </source>
</evidence>
<dbReference type="PRINTS" id="PR00597">
    <property type="entry name" value="GELSOLIN"/>
</dbReference>
<dbReference type="CDD" id="cd11288">
    <property type="entry name" value="gelsolin_S5_like"/>
    <property type="match status" value="1"/>
</dbReference>
<dbReference type="Pfam" id="PF00626">
    <property type="entry name" value="Gelsolin"/>
    <property type="match status" value="6"/>
</dbReference>
<evidence type="ECO:0000259" key="9">
    <source>
        <dbReference type="Pfam" id="PF00626"/>
    </source>
</evidence>
<keyword evidence="5" id="KW-0677">Repeat</keyword>
<reference evidence="10" key="1">
    <citation type="submission" date="2021-04" db="EMBL/GenBank/DDBJ databases">
        <authorList>
            <consortium name="Wellcome Sanger Institute Data Sharing"/>
        </authorList>
    </citation>
    <scope>NUCLEOTIDE SEQUENCE [LARGE SCALE GENOMIC DNA]</scope>
</reference>
<dbReference type="PANTHER" id="PTHR11977">
    <property type="entry name" value="VILLIN"/>
    <property type="match status" value="1"/>
</dbReference>
<protein>
    <submittedName>
        <fullName evidence="10">Gelsolin-like</fullName>
    </submittedName>
</protein>
<reference evidence="10" key="2">
    <citation type="submission" date="2025-08" db="UniProtKB">
        <authorList>
            <consortium name="Ensembl"/>
        </authorList>
    </citation>
    <scope>IDENTIFICATION</scope>
</reference>
<keyword evidence="6" id="KW-0106">Calcium</keyword>
<dbReference type="CDD" id="cd11293">
    <property type="entry name" value="gelsolin_S4_like"/>
    <property type="match status" value="1"/>
</dbReference>
<dbReference type="AlphaFoldDB" id="A0A665UIM3"/>
<evidence type="ECO:0000256" key="4">
    <source>
        <dbReference type="ARBA" id="ARBA00022490"/>
    </source>
</evidence>
<evidence type="ECO:0000256" key="2">
    <source>
        <dbReference type="ARBA" id="ARBA00008418"/>
    </source>
</evidence>
<dbReference type="FunFam" id="3.40.20.10:FF:000005">
    <property type="entry name" value="Gelsolin"/>
    <property type="match status" value="1"/>
</dbReference>
<dbReference type="GO" id="GO:0051014">
    <property type="term" value="P:actin filament severing"/>
    <property type="evidence" value="ECO:0007669"/>
    <property type="project" value="TreeGrafter"/>
</dbReference>
<proteinExistence type="inferred from homology"/>
<gene>
    <name evidence="10" type="primary">scinlb</name>
</gene>
<reference evidence="10" key="3">
    <citation type="submission" date="2025-09" db="UniProtKB">
        <authorList>
            <consortium name="Ensembl"/>
        </authorList>
    </citation>
    <scope>IDENTIFICATION</scope>
</reference>